<evidence type="ECO:0000256" key="4">
    <source>
        <dbReference type="ARBA" id="ARBA00023277"/>
    </source>
</evidence>
<dbReference type="GO" id="GO:0019571">
    <property type="term" value="P:D-arabinose catabolic process"/>
    <property type="evidence" value="ECO:0007669"/>
    <property type="project" value="TreeGrafter"/>
</dbReference>
<keyword evidence="2 7" id="KW-0413">Isomerase</keyword>
<gene>
    <name evidence="7" type="primary">fucI_2</name>
    <name evidence="7" type="ORF">NCTC7295_01030</name>
</gene>
<dbReference type="InterPro" id="IPR009015">
    <property type="entry name" value="Fucose_isomerase_N/cen_sf"/>
</dbReference>
<dbReference type="GO" id="GO:0005737">
    <property type="term" value="C:cytoplasm"/>
    <property type="evidence" value="ECO:0007669"/>
    <property type="project" value="InterPro"/>
</dbReference>
<keyword evidence="3" id="KW-0294">Fucose metabolism</keyword>
<sequence length="52" mass="5823">MREPFVVATENDSLNGVAMLFGHQLTGTAQIFADVRTYWSPEAVERVTRPGR</sequence>
<evidence type="ECO:0000256" key="5">
    <source>
        <dbReference type="ARBA" id="ARBA00030454"/>
    </source>
</evidence>
<dbReference type="InterPro" id="IPR004216">
    <property type="entry name" value="Fuc/Ara_isomerase_C"/>
</dbReference>
<evidence type="ECO:0000256" key="3">
    <source>
        <dbReference type="ARBA" id="ARBA00023253"/>
    </source>
</evidence>
<feature type="domain" description="L-fucose isomerase N-terminal-2" evidence="6">
    <location>
        <begin position="1"/>
        <end position="27"/>
    </location>
</feature>
<dbReference type="GO" id="GO:0042355">
    <property type="term" value="P:L-fucose catabolic process"/>
    <property type="evidence" value="ECO:0007669"/>
    <property type="project" value="TreeGrafter"/>
</dbReference>
<dbReference type="GO" id="GO:0008790">
    <property type="term" value="F:arabinose isomerase activity"/>
    <property type="evidence" value="ECO:0007669"/>
    <property type="project" value="TreeGrafter"/>
</dbReference>
<dbReference type="PANTHER" id="PTHR37840">
    <property type="entry name" value="L-FUCOSE ISOMERASE"/>
    <property type="match status" value="1"/>
</dbReference>
<keyword evidence="1" id="KW-0963">Cytoplasm</keyword>
<dbReference type="GO" id="GO:0008736">
    <property type="term" value="F:L-fucose isomerase activity"/>
    <property type="evidence" value="ECO:0007669"/>
    <property type="project" value="InterPro"/>
</dbReference>
<dbReference type="Proteomes" id="UP000254124">
    <property type="component" value="Unassembled WGS sequence"/>
</dbReference>
<evidence type="ECO:0000313" key="8">
    <source>
        <dbReference type="Proteomes" id="UP000254124"/>
    </source>
</evidence>
<evidence type="ECO:0000256" key="2">
    <source>
        <dbReference type="ARBA" id="ARBA00023235"/>
    </source>
</evidence>
<dbReference type="Pfam" id="PF07882">
    <property type="entry name" value="Fucose_iso_N2"/>
    <property type="match status" value="1"/>
</dbReference>
<dbReference type="AlphaFoldDB" id="A0A379RZG9"/>
<dbReference type="Gene3D" id="3.20.14.10">
    <property type="entry name" value="L-fucose/L-arabinose isomerase, C-terminal"/>
    <property type="match status" value="1"/>
</dbReference>
<dbReference type="EMBL" id="UGWZ01000001">
    <property type="protein sequence ID" value="SUG13452.1"/>
    <property type="molecule type" value="Genomic_DNA"/>
</dbReference>
<name>A0A379RZG9_SALER</name>
<dbReference type="SUPFAM" id="SSF53743">
    <property type="entry name" value="FucI/AraA N-terminal and middle domains"/>
    <property type="match status" value="1"/>
</dbReference>
<reference evidence="7 8" key="1">
    <citation type="submission" date="2018-06" db="EMBL/GenBank/DDBJ databases">
        <authorList>
            <consortium name="Pathogen Informatics"/>
            <person name="Doyle S."/>
        </authorList>
    </citation>
    <scope>NUCLEOTIDE SEQUENCE [LARGE SCALE GENOMIC DNA]</scope>
    <source>
        <strain evidence="7 8">NCTC7295</strain>
    </source>
</reference>
<organism evidence="7 8">
    <name type="scientific">Salmonella enterica subsp. arizonae</name>
    <dbReference type="NCBI Taxonomy" id="59203"/>
    <lineage>
        <taxon>Bacteria</taxon>
        <taxon>Pseudomonadati</taxon>
        <taxon>Pseudomonadota</taxon>
        <taxon>Gammaproteobacteria</taxon>
        <taxon>Enterobacterales</taxon>
        <taxon>Enterobacteriaceae</taxon>
        <taxon>Salmonella</taxon>
    </lineage>
</organism>
<dbReference type="InterPro" id="IPR005763">
    <property type="entry name" value="Fucose_isomerase"/>
</dbReference>
<dbReference type="InterPro" id="IPR012889">
    <property type="entry name" value="Fucose_isomerase_N2"/>
</dbReference>
<keyword evidence="4" id="KW-0119">Carbohydrate metabolism</keyword>
<dbReference type="SUPFAM" id="SSF50443">
    <property type="entry name" value="FucI/AraA C-terminal domain-like"/>
    <property type="match status" value="1"/>
</dbReference>
<evidence type="ECO:0000259" key="6">
    <source>
        <dbReference type="Pfam" id="PF07882"/>
    </source>
</evidence>
<proteinExistence type="predicted"/>
<evidence type="ECO:0000256" key="1">
    <source>
        <dbReference type="ARBA" id="ARBA00022490"/>
    </source>
</evidence>
<dbReference type="GO" id="GO:0030145">
    <property type="term" value="F:manganese ion binding"/>
    <property type="evidence" value="ECO:0007669"/>
    <property type="project" value="InterPro"/>
</dbReference>
<accession>A0A379RZG9</accession>
<dbReference type="InterPro" id="IPR038393">
    <property type="entry name" value="Fuc_iso_dom3_sf"/>
</dbReference>
<evidence type="ECO:0000313" key="7">
    <source>
        <dbReference type="EMBL" id="SUG13452.1"/>
    </source>
</evidence>
<protein>
    <recommendedName>
        <fullName evidence="5">FucIase</fullName>
    </recommendedName>
</protein>
<dbReference type="PANTHER" id="PTHR37840:SF1">
    <property type="entry name" value="L-FUCOSE ISOMERASE"/>
    <property type="match status" value="1"/>
</dbReference>